<dbReference type="OrthoDB" id="7845843at2"/>
<reference evidence="2 3" key="1">
    <citation type="submission" date="2019-03" db="EMBL/GenBank/DDBJ databases">
        <title>Genomic Encyclopedia of Type Strains, Phase III (KMG-III): the genomes of soil and plant-associated and newly described type strains.</title>
        <authorList>
            <person name="Whitman W."/>
        </authorList>
    </citation>
    <scope>NUCLEOTIDE SEQUENCE [LARGE SCALE GENOMIC DNA]</scope>
    <source>
        <strain evidence="2 3">VKM Ac-2527</strain>
    </source>
</reference>
<dbReference type="InterPro" id="IPR032710">
    <property type="entry name" value="NTF2-like_dom_sf"/>
</dbReference>
<dbReference type="InterPro" id="IPR027843">
    <property type="entry name" value="DUF4440"/>
</dbReference>
<accession>A0A4R6K983</accession>
<evidence type="ECO:0000259" key="1">
    <source>
        <dbReference type="Pfam" id="PF14534"/>
    </source>
</evidence>
<dbReference type="Proteomes" id="UP000295388">
    <property type="component" value="Unassembled WGS sequence"/>
</dbReference>
<dbReference type="Gene3D" id="3.10.450.50">
    <property type="match status" value="1"/>
</dbReference>
<organism evidence="2 3">
    <name type="scientific">Kribbella caucasensis</name>
    <dbReference type="NCBI Taxonomy" id="2512215"/>
    <lineage>
        <taxon>Bacteria</taxon>
        <taxon>Bacillati</taxon>
        <taxon>Actinomycetota</taxon>
        <taxon>Actinomycetes</taxon>
        <taxon>Propionibacteriales</taxon>
        <taxon>Kribbellaceae</taxon>
        <taxon>Kribbella</taxon>
    </lineage>
</organism>
<evidence type="ECO:0000313" key="2">
    <source>
        <dbReference type="EMBL" id="TDO46362.1"/>
    </source>
</evidence>
<comment type="caution">
    <text evidence="2">The sequence shown here is derived from an EMBL/GenBank/DDBJ whole genome shotgun (WGS) entry which is preliminary data.</text>
</comment>
<dbReference type="EMBL" id="SNWQ01000011">
    <property type="protein sequence ID" value="TDO46362.1"/>
    <property type="molecule type" value="Genomic_DNA"/>
</dbReference>
<dbReference type="SUPFAM" id="SSF54427">
    <property type="entry name" value="NTF2-like"/>
    <property type="match status" value="1"/>
</dbReference>
<evidence type="ECO:0000313" key="3">
    <source>
        <dbReference type="Proteomes" id="UP000295388"/>
    </source>
</evidence>
<proteinExistence type="predicted"/>
<protein>
    <recommendedName>
        <fullName evidence="1">DUF4440 domain-containing protein</fullName>
    </recommendedName>
</protein>
<dbReference type="AlphaFoldDB" id="A0A4R6K983"/>
<gene>
    <name evidence="2" type="ORF">EV643_111215</name>
</gene>
<feature type="domain" description="DUF4440" evidence="1">
    <location>
        <begin position="14"/>
        <end position="109"/>
    </location>
</feature>
<name>A0A4R6K983_9ACTN</name>
<sequence length="118" mass="13242">MDEDVQQAVHSELQLLLPDVRGNAEQVEALLHPEFVEVGASGKRWDRPAMVAALRSGEITDSEPIEATEVEGVKLADDLILIRYVSRRTGGAPVRRSSLWRRLNGHWQLYYHQGTPAN</sequence>
<dbReference type="Pfam" id="PF14534">
    <property type="entry name" value="DUF4440"/>
    <property type="match status" value="1"/>
</dbReference>
<keyword evidence="3" id="KW-1185">Reference proteome</keyword>
<dbReference type="RefSeq" id="WP_133802234.1">
    <property type="nucleotide sequence ID" value="NZ_SNWQ01000011.1"/>
</dbReference>